<protein>
    <submittedName>
        <fullName evidence="1">Uncharacterized protein</fullName>
    </submittedName>
</protein>
<sequence length="158" mass="18676">MKLIEPFTERDIREAILAISSIKSSGPDDTYARALGGIIYQSKMSTGIGGKYASRIREVWEEIWQWLNIYPKHNGQEWLQMLQNIKAPQHMKRIFYTAFTATIYHIWEARNNLIFKEKTLDKRKLTKAVKEDVIQRTLYRAKENTRYYRYIDGLLGVI</sequence>
<proteinExistence type="predicted"/>
<comment type="caution">
    <text evidence="1">The sequence shown here is derived from an EMBL/GenBank/DDBJ whole genome shotgun (WGS) entry which is preliminary data.</text>
</comment>
<reference evidence="1" key="1">
    <citation type="submission" date="2022-04" db="EMBL/GenBank/DDBJ databases">
        <title>Carnegiea gigantea Genome sequencing and assembly v2.</title>
        <authorList>
            <person name="Copetti D."/>
            <person name="Sanderson M.J."/>
            <person name="Burquez A."/>
            <person name="Wojciechowski M.F."/>
        </authorList>
    </citation>
    <scope>NUCLEOTIDE SEQUENCE</scope>
    <source>
        <strain evidence="1">SGP5-SGP5p</strain>
        <tissue evidence="1">Aerial part</tissue>
    </source>
</reference>
<organism evidence="1 2">
    <name type="scientific">Carnegiea gigantea</name>
    <dbReference type="NCBI Taxonomy" id="171969"/>
    <lineage>
        <taxon>Eukaryota</taxon>
        <taxon>Viridiplantae</taxon>
        <taxon>Streptophyta</taxon>
        <taxon>Embryophyta</taxon>
        <taxon>Tracheophyta</taxon>
        <taxon>Spermatophyta</taxon>
        <taxon>Magnoliopsida</taxon>
        <taxon>eudicotyledons</taxon>
        <taxon>Gunneridae</taxon>
        <taxon>Pentapetalae</taxon>
        <taxon>Caryophyllales</taxon>
        <taxon>Cactineae</taxon>
        <taxon>Cactaceae</taxon>
        <taxon>Cactoideae</taxon>
        <taxon>Echinocereeae</taxon>
        <taxon>Carnegiea</taxon>
    </lineage>
</organism>
<name>A0A9Q1JMF9_9CARY</name>
<accession>A0A9Q1JMF9</accession>
<dbReference type="OrthoDB" id="1244840at2759"/>
<evidence type="ECO:0000313" key="2">
    <source>
        <dbReference type="Proteomes" id="UP001153076"/>
    </source>
</evidence>
<dbReference type="AlphaFoldDB" id="A0A9Q1JMF9"/>
<dbReference type="Proteomes" id="UP001153076">
    <property type="component" value="Unassembled WGS sequence"/>
</dbReference>
<keyword evidence="2" id="KW-1185">Reference proteome</keyword>
<gene>
    <name evidence="1" type="ORF">Cgig2_004315</name>
</gene>
<dbReference type="EMBL" id="JAKOGI010001520">
    <property type="protein sequence ID" value="KAJ8425193.1"/>
    <property type="molecule type" value="Genomic_DNA"/>
</dbReference>
<evidence type="ECO:0000313" key="1">
    <source>
        <dbReference type="EMBL" id="KAJ8425193.1"/>
    </source>
</evidence>